<keyword evidence="1" id="KW-0732">Signal</keyword>
<reference evidence="4" key="1">
    <citation type="submission" date="2016-01" db="EMBL/GenBank/DDBJ databases">
        <title>Draft genome of Chromobacterium sp. F49.</title>
        <authorList>
            <person name="Hong K.W."/>
        </authorList>
    </citation>
    <scope>NUCLEOTIDE SEQUENCE [LARGE SCALE GENOMIC DNA]</scope>
    <source>
        <strain evidence="4">CN10</strain>
    </source>
</reference>
<dbReference type="Proteomes" id="UP000076625">
    <property type="component" value="Unassembled WGS sequence"/>
</dbReference>
<dbReference type="Pfam" id="PF16036">
    <property type="entry name" value="Chalcone_3"/>
    <property type="match status" value="1"/>
</dbReference>
<dbReference type="STRING" id="1452487.AVW16_11955"/>
<proteinExistence type="predicted"/>
<name>A0A163CCT9_9NEIS</name>
<gene>
    <name evidence="3" type="ORF">AVW16_11955</name>
</gene>
<dbReference type="InterPro" id="IPR016087">
    <property type="entry name" value="Chalcone_isomerase"/>
</dbReference>
<protein>
    <recommendedName>
        <fullName evidence="2">Chalcone isomerase domain-containing protein</fullName>
    </recommendedName>
</protein>
<feature type="domain" description="Chalcone isomerase" evidence="2">
    <location>
        <begin position="22"/>
        <end position="171"/>
    </location>
</feature>
<evidence type="ECO:0000256" key="1">
    <source>
        <dbReference type="SAM" id="SignalP"/>
    </source>
</evidence>
<accession>A0A163CCT9</accession>
<feature type="chain" id="PRO_5007841975" description="Chalcone isomerase domain-containing protein" evidence="1">
    <location>
        <begin position="22"/>
        <end position="175"/>
    </location>
</feature>
<organism evidence="3 4">
    <name type="scientific">Crenobacter luteus</name>
    <dbReference type="NCBI Taxonomy" id="1452487"/>
    <lineage>
        <taxon>Bacteria</taxon>
        <taxon>Pseudomonadati</taxon>
        <taxon>Pseudomonadota</taxon>
        <taxon>Betaproteobacteria</taxon>
        <taxon>Neisseriales</taxon>
        <taxon>Neisseriaceae</taxon>
        <taxon>Crenobacter</taxon>
    </lineage>
</organism>
<comment type="caution">
    <text evidence="3">The sequence shown here is derived from an EMBL/GenBank/DDBJ whole genome shotgun (WGS) entry which is preliminary data.</text>
</comment>
<evidence type="ECO:0000313" key="4">
    <source>
        <dbReference type="Proteomes" id="UP000076625"/>
    </source>
</evidence>
<dbReference type="EMBL" id="LQQU01000024">
    <property type="protein sequence ID" value="KZE31480.1"/>
    <property type="molecule type" value="Genomic_DNA"/>
</dbReference>
<evidence type="ECO:0000313" key="3">
    <source>
        <dbReference type="EMBL" id="KZE31480.1"/>
    </source>
</evidence>
<dbReference type="RefSeq" id="WP_066612786.1">
    <property type="nucleotide sequence ID" value="NZ_LQQU01000024.1"/>
</dbReference>
<keyword evidence="4" id="KW-1185">Reference proteome</keyword>
<dbReference type="OrthoDB" id="8527419at2"/>
<sequence>MSGNWKSVVLSLALLAAPAWAQLPAVLEAREPALVARGSGAMRWLGLKLYDATLYTEAGAPFSWERPFALKLSYARDVDGAAIARVSRDEMDRFGQSEAERARWYARMSRLFPDVRRGDTIVGLMDGAGAAFWHNGRYLGRIDEAAFARRFFSIWLDEATREARLREALLGRGAP</sequence>
<feature type="signal peptide" evidence="1">
    <location>
        <begin position="1"/>
        <end position="21"/>
    </location>
</feature>
<dbReference type="AlphaFoldDB" id="A0A163CCT9"/>
<evidence type="ECO:0000259" key="2">
    <source>
        <dbReference type="Pfam" id="PF16036"/>
    </source>
</evidence>